<dbReference type="EMBL" id="CM045763">
    <property type="protein sequence ID" value="KAI8021344.1"/>
    <property type="molecule type" value="Genomic_DNA"/>
</dbReference>
<organism evidence="1 2">
    <name type="scientific">Camellia lanceoleosa</name>
    <dbReference type="NCBI Taxonomy" id="1840588"/>
    <lineage>
        <taxon>Eukaryota</taxon>
        <taxon>Viridiplantae</taxon>
        <taxon>Streptophyta</taxon>
        <taxon>Embryophyta</taxon>
        <taxon>Tracheophyta</taxon>
        <taxon>Spermatophyta</taxon>
        <taxon>Magnoliopsida</taxon>
        <taxon>eudicotyledons</taxon>
        <taxon>Gunneridae</taxon>
        <taxon>Pentapetalae</taxon>
        <taxon>asterids</taxon>
        <taxon>Ericales</taxon>
        <taxon>Theaceae</taxon>
        <taxon>Camellia</taxon>
    </lineage>
</organism>
<accession>A0ACC0I6K3</accession>
<keyword evidence="2" id="KW-1185">Reference proteome</keyword>
<evidence type="ECO:0000313" key="2">
    <source>
        <dbReference type="Proteomes" id="UP001060215"/>
    </source>
</evidence>
<sequence length="133" mass="14963">MRSHLNLGISKPEEVSDDTVKAMADTLKNSTFLKVSEDGKKIVLEFLFLPQPEMPVQSRTIAASPLEYDVKLEHVESFFGQFAKVNSVRMPRHIADKRLFCGTAFVEFSTVEDAASTFLACTMLLYFTLLKPL</sequence>
<protein>
    <submittedName>
        <fullName evidence="1">La protein 1</fullName>
    </submittedName>
</protein>
<evidence type="ECO:0000313" key="1">
    <source>
        <dbReference type="EMBL" id="KAI8021344.1"/>
    </source>
</evidence>
<reference evidence="1 2" key="1">
    <citation type="journal article" date="2022" name="Plant J.">
        <title>Chromosome-level genome of Camellia lanceoleosa provides a valuable resource for understanding genome evolution and self-incompatibility.</title>
        <authorList>
            <person name="Gong W."/>
            <person name="Xiao S."/>
            <person name="Wang L."/>
            <person name="Liao Z."/>
            <person name="Chang Y."/>
            <person name="Mo W."/>
            <person name="Hu G."/>
            <person name="Li W."/>
            <person name="Zhao G."/>
            <person name="Zhu H."/>
            <person name="Hu X."/>
            <person name="Ji K."/>
            <person name="Xiang X."/>
            <person name="Song Q."/>
            <person name="Yuan D."/>
            <person name="Jin S."/>
            <person name="Zhang L."/>
        </authorList>
    </citation>
    <scope>NUCLEOTIDE SEQUENCE [LARGE SCALE GENOMIC DNA]</scope>
    <source>
        <strain evidence="1">SQ_2022a</strain>
    </source>
</reference>
<comment type="caution">
    <text evidence="1">The sequence shown here is derived from an EMBL/GenBank/DDBJ whole genome shotgun (WGS) entry which is preliminary data.</text>
</comment>
<proteinExistence type="predicted"/>
<name>A0ACC0I6K3_9ERIC</name>
<gene>
    <name evidence="1" type="ORF">LOK49_LG03G03546</name>
</gene>
<dbReference type="Proteomes" id="UP001060215">
    <property type="component" value="Chromosome 6"/>
</dbReference>